<evidence type="ECO:0000256" key="3">
    <source>
        <dbReference type="ARBA" id="ARBA00022827"/>
    </source>
</evidence>
<dbReference type="SUPFAM" id="SSF51905">
    <property type="entry name" value="FAD/NAD(P)-binding domain"/>
    <property type="match status" value="1"/>
</dbReference>
<proteinExistence type="predicted"/>
<dbReference type="Gene3D" id="3.30.70.2450">
    <property type="match status" value="1"/>
</dbReference>
<dbReference type="Pfam" id="PF01494">
    <property type="entry name" value="FAD_binding_3"/>
    <property type="match status" value="1"/>
</dbReference>
<dbReference type="PANTHER" id="PTHR43004:SF19">
    <property type="entry name" value="BINDING MONOOXYGENASE, PUTATIVE (JCVI)-RELATED"/>
    <property type="match status" value="1"/>
</dbReference>
<dbReference type="InterPro" id="IPR050641">
    <property type="entry name" value="RIFMO-like"/>
</dbReference>
<dbReference type="Gene3D" id="3.40.30.20">
    <property type="match status" value="1"/>
</dbReference>
<feature type="compositionally biased region" description="Basic and acidic residues" evidence="5">
    <location>
        <begin position="376"/>
        <end position="399"/>
    </location>
</feature>
<feature type="domain" description="FAD-binding" evidence="6">
    <location>
        <begin position="7"/>
        <end position="356"/>
    </location>
</feature>
<keyword evidence="2" id="KW-0285">Flavoprotein</keyword>
<evidence type="ECO:0000259" key="6">
    <source>
        <dbReference type="Pfam" id="PF01494"/>
    </source>
</evidence>
<dbReference type="Gene3D" id="3.50.50.60">
    <property type="entry name" value="FAD/NAD(P)-binding domain"/>
    <property type="match status" value="1"/>
</dbReference>
<protein>
    <submittedName>
        <fullName evidence="7">FAD binding domain-containing protein</fullName>
    </submittedName>
</protein>
<name>A0AAD6XL00_9AGAR</name>
<evidence type="ECO:0000313" key="7">
    <source>
        <dbReference type="EMBL" id="KAJ7068962.1"/>
    </source>
</evidence>
<dbReference type="InterPro" id="IPR036188">
    <property type="entry name" value="FAD/NAD-bd_sf"/>
</dbReference>
<dbReference type="EMBL" id="JARJCN010000142">
    <property type="protein sequence ID" value="KAJ7068962.1"/>
    <property type="molecule type" value="Genomic_DNA"/>
</dbReference>
<gene>
    <name evidence="7" type="ORF">B0H15DRAFT_138972</name>
</gene>
<keyword evidence="3" id="KW-0274">FAD</keyword>
<sequence length="581" mass="62161">MAMPSPPVLIAGAGPTGLILALVLLKNGVSVRIIDREPTYRIGSRGTGVQPRTLELYDILGILPSILKASSPVPPMAIYKPGQTEPVSISTLAEWVEPTPDVPHANMLNINQDVHEEILRDHLQALSCSVELNTELRSFEQFPDHVVAEIVKTDVDGTQHVESTTFDWLVGTDGARSVVRKQLGLSFVGETREQENMAVGDMVIEEGLDPKFWHMWTVPPTFITLRSNDATSNRFSLAYSGRAAHLTETAMTREEFIEEFYAVTGRRDIKFGAFNWIANWRPNLRMVDTMRSGRVFVAGDAAHCHAPAGGQGLNSSVQDAANLGWKLALVHAGRASPALLDSYSAERTRVVKHMLALTTALFNKKMARFAKGRFDNKADSDEAKPGGDQAAKEGGKKDGDDDESAYRGGLRMLGVNYRGSAIVLEDAAADADAGAYAPPAGTRVQAAYRAPDAPGLVPVGAGAGDAPTTLFALFRVTVHTVLLFGDAAAAAPVAQQLPKDVVRSVLVLPKGRLAGKDADAGEALAAFDEVLEDREGHAYSGYGLASGGAGLTVVIVRPDGVVGAVVVGAEDVERYFRKLFA</sequence>
<comment type="cofactor">
    <cofactor evidence="1">
        <name>FAD</name>
        <dbReference type="ChEBI" id="CHEBI:57692"/>
    </cofactor>
</comment>
<feature type="region of interest" description="Disordered" evidence="5">
    <location>
        <begin position="376"/>
        <end position="403"/>
    </location>
</feature>
<evidence type="ECO:0000256" key="2">
    <source>
        <dbReference type="ARBA" id="ARBA00022630"/>
    </source>
</evidence>
<evidence type="ECO:0000256" key="1">
    <source>
        <dbReference type="ARBA" id="ARBA00001974"/>
    </source>
</evidence>
<reference evidence="7" key="1">
    <citation type="submission" date="2023-03" db="EMBL/GenBank/DDBJ databases">
        <title>Massive genome expansion in bonnet fungi (Mycena s.s.) driven by repeated elements and novel gene families across ecological guilds.</title>
        <authorList>
            <consortium name="Lawrence Berkeley National Laboratory"/>
            <person name="Harder C.B."/>
            <person name="Miyauchi S."/>
            <person name="Viragh M."/>
            <person name="Kuo A."/>
            <person name="Thoen E."/>
            <person name="Andreopoulos B."/>
            <person name="Lu D."/>
            <person name="Skrede I."/>
            <person name="Drula E."/>
            <person name="Henrissat B."/>
            <person name="Morin E."/>
            <person name="Kohler A."/>
            <person name="Barry K."/>
            <person name="LaButti K."/>
            <person name="Morin E."/>
            <person name="Salamov A."/>
            <person name="Lipzen A."/>
            <person name="Mereny Z."/>
            <person name="Hegedus B."/>
            <person name="Baldrian P."/>
            <person name="Stursova M."/>
            <person name="Weitz H."/>
            <person name="Taylor A."/>
            <person name="Grigoriev I.V."/>
            <person name="Nagy L.G."/>
            <person name="Martin F."/>
            <person name="Kauserud H."/>
        </authorList>
    </citation>
    <scope>NUCLEOTIDE SEQUENCE</scope>
    <source>
        <strain evidence="7">CBHHK173m</strain>
    </source>
</reference>
<dbReference type="GO" id="GO:0071949">
    <property type="term" value="F:FAD binding"/>
    <property type="evidence" value="ECO:0007669"/>
    <property type="project" value="InterPro"/>
</dbReference>
<evidence type="ECO:0000256" key="4">
    <source>
        <dbReference type="ARBA" id="ARBA00023002"/>
    </source>
</evidence>
<accession>A0AAD6XL00</accession>
<keyword evidence="8" id="KW-1185">Reference proteome</keyword>
<evidence type="ECO:0000256" key="5">
    <source>
        <dbReference type="SAM" id="MobiDB-lite"/>
    </source>
</evidence>
<dbReference type="AlphaFoldDB" id="A0AAD6XL00"/>
<comment type="caution">
    <text evidence="7">The sequence shown here is derived from an EMBL/GenBank/DDBJ whole genome shotgun (WGS) entry which is preliminary data.</text>
</comment>
<keyword evidence="4" id="KW-0560">Oxidoreductase</keyword>
<dbReference type="PRINTS" id="PR00420">
    <property type="entry name" value="RNGMNOXGNASE"/>
</dbReference>
<dbReference type="PANTHER" id="PTHR43004">
    <property type="entry name" value="TRK SYSTEM POTASSIUM UPTAKE PROTEIN"/>
    <property type="match status" value="1"/>
</dbReference>
<dbReference type="Proteomes" id="UP001222325">
    <property type="component" value="Unassembled WGS sequence"/>
</dbReference>
<dbReference type="GO" id="GO:0016709">
    <property type="term" value="F:oxidoreductase activity, acting on paired donors, with incorporation or reduction of molecular oxygen, NAD(P)H as one donor, and incorporation of one atom of oxygen"/>
    <property type="evidence" value="ECO:0007669"/>
    <property type="project" value="UniProtKB-ARBA"/>
</dbReference>
<dbReference type="InterPro" id="IPR038220">
    <property type="entry name" value="PHOX_C_sf"/>
</dbReference>
<organism evidence="7 8">
    <name type="scientific">Mycena belliarum</name>
    <dbReference type="NCBI Taxonomy" id="1033014"/>
    <lineage>
        <taxon>Eukaryota</taxon>
        <taxon>Fungi</taxon>
        <taxon>Dikarya</taxon>
        <taxon>Basidiomycota</taxon>
        <taxon>Agaricomycotina</taxon>
        <taxon>Agaricomycetes</taxon>
        <taxon>Agaricomycetidae</taxon>
        <taxon>Agaricales</taxon>
        <taxon>Marasmiineae</taxon>
        <taxon>Mycenaceae</taxon>
        <taxon>Mycena</taxon>
    </lineage>
</organism>
<evidence type="ECO:0000313" key="8">
    <source>
        <dbReference type="Proteomes" id="UP001222325"/>
    </source>
</evidence>
<dbReference type="InterPro" id="IPR002938">
    <property type="entry name" value="FAD-bd"/>
</dbReference>